<feature type="domain" description="ABC transporter" evidence="8">
    <location>
        <begin position="17"/>
        <end position="239"/>
    </location>
</feature>
<evidence type="ECO:0000256" key="7">
    <source>
        <dbReference type="SAM" id="Phobius"/>
    </source>
</evidence>
<evidence type="ECO:0000313" key="10">
    <source>
        <dbReference type="Proteomes" id="UP000007819"/>
    </source>
</evidence>
<dbReference type="Pfam" id="PF00005">
    <property type="entry name" value="ABC_tran"/>
    <property type="match status" value="1"/>
</dbReference>
<dbReference type="OrthoDB" id="10255969at2759"/>
<dbReference type="Proteomes" id="UP000007819">
    <property type="component" value="Chromosome A1"/>
</dbReference>
<sequence length="693" mass="77863">MAEIGTKQIQVESELAICISNAFKYFSTDTCVLNGLNMSVPLGSIYGLLGPSGCGKTTLINVILGKFPLDSGIVKINPSSFSDIGYMPQDLCLDLMLTISETFKYYGSLYKMNDSDISSKSKELITWLRLPQDNTLLKDLSGGECRRVSLAVTLLHDPKIIILDEPTVGIDPVLRHEIWQKLLEMVKEQVKTIIITTHYVEEAHLAQTVGLMRNGVLISESSPQDLLVKQNANSLEEAFLSLCSSQQFDETTQRANIFKNTNVSSNILHSDNGISFIRIGAFIKKNLAICLRDFTFIFFMILFPMLAAIIFNLAIGGNIKNVNIAIQNNEITDCQNIVVNQCIYEDNNNFTLSCAVLNGLQTLEYNLIPVKNQEEGDILVKKAESVAFIQFPQNFSTGLQQYVLGQWFSNNEFSPNTAAYANIDIGNVLVKSQVIRNLFNVFENVIINSTRACNEKFVKQSFRTTYLVGNKVETFIHSIATMFVSMIGFYFSSVISTGFMLTEKMEGFLDRSMTAGITILEVVISIMCIQTVIHIIQTISVMFVTYFVFLNPIEITNGLFAFVFIIFLTGWLGLLYGLLIVAISKSSSEAMNMVIGWNMMQIYLSGIMWPIEAQMPFMKIISEHLPLCYISRILNNIVLRGWTLGHPTVLTGIVFIIGYVFLHVIMLLYLTHIKKDACENVNEYCLAKNQYFY</sequence>
<dbReference type="InterPro" id="IPR027417">
    <property type="entry name" value="P-loop_NTPase"/>
</dbReference>
<keyword evidence="2 7" id="KW-0812">Transmembrane</keyword>
<accession>A0A8R1W6J5</accession>
<feature type="transmembrane region" description="Helical" evidence="7">
    <location>
        <begin position="649"/>
        <end position="670"/>
    </location>
</feature>
<feature type="transmembrane region" description="Helical" evidence="7">
    <location>
        <begin position="590"/>
        <end position="611"/>
    </location>
</feature>
<keyword evidence="10" id="KW-1185">Reference proteome</keyword>
<feature type="transmembrane region" description="Helical" evidence="7">
    <location>
        <begin position="522"/>
        <end position="547"/>
    </location>
</feature>
<name>A0A8R1W6J5_ACYPI</name>
<evidence type="ECO:0000256" key="3">
    <source>
        <dbReference type="ARBA" id="ARBA00022741"/>
    </source>
</evidence>
<proteinExistence type="predicted"/>
<evidence type="ECO:0000256" key="5">
    <source>
        <dbReference type="ARBA" id="ARBA00022989"/>
    </source>
</evidence>
<keyword evidence="4" id="KW-0067">ATP-binding</keyword>
<dbReference type="SMART" id="SM00382">
    <property type="entry name" value="AAA"/>
    <property type="match status" value="1"/>
</dbReference>
<dbReference type="EnsemblMetazoa" id="XM_003246593.4">
    <property type="protein sequence ID" value="XP_003246641.4"/>
    <property type="gene ID" value="LOC100569981"/>
</dbReference>
<dbReference type="PANTHER" id="PTHR43038:SF3">
    <property type="entry name" value="ABC TRANSPORTER G FAMILY MEMBER 20 ISOFORM X1"/>
    <property type="match status" value="1"/>
</dbReference>
<organism evidence="9 10">
    <name type="scientific">Acyrthosiphon pisum</name>
    <name type="common">Pea aphid</name>
    <dbReference type="NCBI Taxonomy" id="7029"/>
    <lineage>
        <taxon>Eukaryota</taxon>
        <taxon>Metazoa</taxon>
        <taxon>Ecdysozoa</taxon>
        <taxon>Arthropoda</taxon>
        <taxon>Hexapoda</taxon>
        <taxon>Insecta</taxon>
        <taxon>Pterygota</taxon>
        <taxon>Neoptera</taxon>
        <taxon>Paraneoptera</taxon>
        <taxon>Hemiptera</taxon>
        <taxon>Sternorrhyncha</taxon>
        <taxon>Aphidomorpha</taxon>
        <taxon>Aphidoidea</taxon>
        <taxon>Aphididae</taxon>
        <taxon>Macrosiphini</taxon>
        <taxon>Acyrthosiphon</taxon>
    </lineage>
</organism>
<dbReference type="PANTHER" id="PTHR43038">
    <property type="entry name" value="ATP-BINDING CASSETTE, SUB-FAMILY H, MEMBER 1"/>
    <property type="match status" value="1"/>
</dbReference>
<dbReference type="GeneID" id="100569981"/>
<reference evidence="10" key="1">
    <citation type="submission" date="2010-06" db="EMBL/GenBank/DDBJ databases">
        <authorList>
            <person name="Jiang H."/>
            <person name="Abraham K."/>
            <person name="Ali S."/>
            <person name="Alsbrooks S.L."/>
            <person name="Anim B.N."/>
            <person name="Anosike U.S."/>
            <person name="Attaway T."/>
            <person name="Bandaranaike D.P."/>
            <person name="Battles P.K."/>
            <person name="Bell S.N."/>
            <person name="Bell A.V."/>
            <person name="Beltran B."/>
            <person name="Bickham C."/>
            <person name="Bustamante Y."/>
            <person name="Caleb T."/>
            <person name="Canada A."/>
            <person name="Cardenas V."/>
            <person name="Carter K."/>
            <person name="Chacko J."/>
            <person name="Chandrabose M.N."/>
            <person name="Chavez D."/>
            <person name="Chavez A."/>
            <person name="Chen L."/>
            <person name="Chu H.-S."/>
            <person name="Claassen K.J."/>
            <person name="Cockrell R."/>
            <person name="Collins M."/>
            <person name="Cooper J.A."/>
            <person name="Cree A."/>
            <person name="Curry S.M."/>
            <person name="Da Y."/>
            <person name="Dao M.D."/>
            <person name="Das B."/>
            <person name="Davila M.-L."/>
            <person name="Davy-Carroll L."/>
            <person name="Denson S."/>
            <person name="Dinh H."/>
            <person name="Ebong V.E."/>
            <person name="Edwards J.R."/>
            <person name="Egan A."/>
            <person name="El-Daye J."/>
            <person name="Escobedo L."/>
            <person name="Fernandez S."/>
            <person name="Fernando P.R."/>
            <person name="Flagg N."/>
            <person name="Forbes L.D."/>
            <person name="Fowler R.G."/>
            <person name="Fu Q."/>
            <person name="Gabisi R.A."/>
            <person name="Ganer J."/>
            <person name="Garbino Pronczuk A."/>
            <person name="Garcia R.M."/>
            <person name="Garner T."/>
            <person name="Garrett T.E."/>
            <person name="Gonzalez D.A."/>
            <person name="Hamid H."/>
            <person name="Hawkins E.S."/>
            <person name="Hirani K."/>
            <person name="Hogues M.E."/>
            <person name="Hollins B."/>
            <person name="Hsiao C.-H."/>
            <person name="Jabil R."/>
            <person name="James M.L."/>
            <person name="Jhangiani S.N."/>
            <person name="Johnson B."/>
            <person name="Johnson Q."/>
            <person name="Joshi V."/>
            <person name="Kalu J.B."/>
            <person name="Kam C."/>
            <person name="Kashfia A."/>
            <person name="Keebler J."/>
            <person name="Kisamo H."/>
            <person name="Kovar C.L."/>
            <person name="Lago L.A."/>
            <person name="Lai C.-Y."/>
            <person name="Laidlaw J."/>
            <person name="Lara F."/>
            <person name="Le T.-K."/>
            <person name="Lee S.L."/>
            <person name="Legall F.H."/>
            <person name="Lemon S.J."/>
            <person name="Lewis L.R."/>
            <person name="Li B."/>
            <person name="Liu Y."/>
            <person name="Liu Y.-S."/>
            <person name="Lopez J."/>
            <person name="Lozado R.J."/>
            <person name="Lu J."/>
            <person name="Madu R.C."/>
            <person name="Maheshwari M."/>
            <person name="Maheshwari R."/>
            <person name="Malloy K."/>
            <person name="Martinez E."/>
            <person name="Mathew T."/>
            <person name="Mercado I.C."/>
            <person name="Mercado C."/>
            <person name="Meyer B."/>
            <person name="Montgomery K."/>
            <person name="Morgan M.B."/>
            <person name="Munidasa M."/>
            <person name="Nazareth L.V."/>
            <person name="Nelson J."/>
            <person name="Ng B.M."/>
            <person name="Nguyen N.B."/>
            <person name="Nguyen P.Q."/>
            <person name="Nguyen T."/>
            <person name="Obregon M."/>
            <person name="Okwuonu G.O."/>
            <person name="Onwere C.G."/>
            <person name="Orozco G."/>
            <person name="Parra A."/>
            <person name="Patel S."/>
            <person name="Patil S."/>
            <person name="Perez A."/>
            <person name="Perez Y."/>
            <person name="Pham C."/>
            <person name="Primus E.L."/>
            <person name="Pu L.-L."/>
            <person name="Puazo M."/>
            <person name="Qin X."/>
            <person name="Quiroz J.B."/>
            <person name="Reese J."/>
            <person name="Richards S."/>
            <person name="Rives C.M."/>
            <person name="Robberts R."/>
            <person name="Ruiz S.J."/>
            <person name="Ruiz M.J."/>
            <person name="Santibanez J."/>
            <person name="Schneider B.W."/>
            <person name="Sisson I."/>
            <person name="Smith M."/>
            <person name="Sodergren E."/>
            <person name="Song X.-Z."/>
            <person name="Song B.B."/>
            <person name="Summersgill H."/>
            <person name="Thelus R."/>
            <person name="Thornton R.D."/>
            <person name="Trejos Z.Y."/>
            <person name="Usmani K."/>
            <person name="Vattathil S."/>
            <person name="Villasana D."/>
            <person name="Walker D.L."/>
            <person name="Wang S."/>
            <person name="Wang K."/>
            <person name="White C.S."/>
            <person name="Williams A.C."/>
            <person name="Williamson J."/>
            <person name="Wilson K."/>
            <person name="Woghiren I.O."/>
            <person name="Woodworth J.R."/>
            <person name="Worley K.C."/>
            <person name="Wright R.A."/>
            <person name="Wu W."/>
            <person name="Young L."/>
            <person name="Zhang L."/>
            <person name="Zhang J."/>
            <person name="Zhu Y."/>
            <person name="Muzny D.M."/>
            <person name="Weinstock G."/>
            <person name="Gibbs R.A."/>
        </authorList>
    </citation>
    <scope>NUCLEOTIDE SEQUENCE [LARGE SCALE GENOMIC DNA]</scope>
    <source>
        <strain evidence="10">LSR1</strain>
    </source>
</reference>
<evidence type="ECO:0000256" key="1">
    <source>
        <dbReference type="ARBA" id="ARBA00004141"/>
    </source>
</evidence>
<dbReference type="InterPro" id="IPR017871">
    <property type="entry name" value="ABC_transporter-like_CS"/>
</dbReference>
<evidence type="ECO:0000259" key="8">
    <source>
        <dbReference type="PROSITE" id="PS50893"/>
    </source>
</evidence>
<feature type="transmembrane region" description="Helical" evidence="7">
    <location>
        <begin position="559"/>
        <end position="583"/>
    </location>
</feature>
<feature type="transmembrane region" description="Helical" evidence="7">
    <location>
        <begin position="475"/>
        <end position="501"/>
    </location>
</feature>
<keyword evidence="3" id="KW-0547">Nucleotide-binding</keyword>
<dbReference type="InterPro" id="IPR013525">
    <property type="entry name" value="ABC2_TM"/>
</dbReference>
<evidence type="ECO:0000256" key="4">
    <source>
        <dbReference type="ARBA" id="ARBA00022840"/>
    </source>
</evidence>
<dbReference type="GO" id="GO:0016020">
    <property type="term" value="C:membrane"/>
    <property type="evidence" value="ECO:0007669"/>
    <property type="project" value="UniProtKB-SubCell"/>
</dbReference>
<dbReference type="PROSITE" id="PS50893">
    <property type="entry name" value="ABC_TRANSPORTER_2"/>
    <property type="match status" value="1"/>
</dbReference>
<keyword evidence="6 7" id="KW-0472">Membrane</keyword>
<dbReference type="GO" id="GO:0140359">
    <property type="term" value="F:ABC-type transporter activity"/>
    <property type="evidence" value="ECO:0007669"/>
    <property type="project" value="InterPro"/>
</dbReference>
<keyword evidence="5 7" id="KW-1133">Transmembrane helix</keyword>
<dbReference type="InterPro" id="IPR003439">
    <property type="entry name" value="ABC_transporter-like_ATP-bd"/>
</dbReference>
<protein>
    <recommendedName>
        <fullName evidence="8">ABC transporter domain-containing protein</fullName>
    </recommendedName>
</protein>
<dbReference type="InterPro" id="IPR003593">
    <property type="entry name" value="AAA+_ATPase"/>
</dbReference>
<feature type="transmembrane region" description="Helical" evidence="7">
    <location>
        <begin position="294"/>
        <end position="315"/>
    </location>
</feature>
<dbReference type="PROSITE" id="PS00211">
    <property type="entry name" value="ABC_TRANSPORTER_1"/>
    <property type="match status" value="1"/>
</dbReference>
<dbReference type="GO" id="GO:0005524">
    <property type="term" value="F:ATP binding"/>
    <property type="evidence" value="ECO:0007669"/>
    <property type="project" value="UniProtKB-KW"/>
</dbReference>
<evidence type="ECO:0000313" key="9">
    <source>
        <dbReference type="EnsemblMetazoa" id="XP_003246641.4"/>
    </source>
</evidence>
<comment type="subcellular location">
    <subcellularLocation>
        <location evidence="1">Membrane</location>
        <topology evidence="1">Multi-pass membrane protein</topology>
    </subcellularLocation>
</comment>
<dbReference type="KEGG" id="api:100569981"/>
<dbReference type="RefSeq" id="XP_003246641.4">
    <property type="nucleotide sequence ID" value="XM_003246593.4"/>
</dbReference>
<dbReference type="GO" id="GO:0016887">
    <property type="term" value="F:ATP hydrolysis activity"/>
    <property type="evidence" value="ECO:0007669"/>
    <property type="project" value="InterPro"/>
</dbReference>
<evidence type="ECO:0000256" key="2">
    <source>
        <dbReference type="ARBA" id="ARBA00022692"/>
    </source>
</evidence>
<evidence type="ECO:0000256" key="6">
    <source>
        <dbReference type="ARBA" id="ARBA00023136"/>
    </source>
</evidence>
<dbReference type="Pfam" id="PF12698">
    <property type="entry name" value="ABC2_membrane_3"/>
    <property type="match status" value="1"/>
</dbReference>
<reference evidence="9" key="2">
    <citation type="submission" date="2022-06" db="UniProtKB">
        <authorList>
            <consortium name="EnsemblMetazoa"/>
        </authorList>
    </citation>
    <scope>IDENTIFICATION</scope>
</reference>
<dbReference type="SUPFAM" id="SSF52540">
    <property type="entry name" value="P-loop containing nucleoside triphosphate hydrolases"/>
    <property type="match status" value="1"/>
</dbReference>
<dbReference type="AlphaFoldDB" id="A0A8R1W6J5"/>
<dbReference type="Gene3D" id="3.40.50.300">
    <property type="entry name" value="P-loop containing nucleotide triphosphate hydrolases"/>
    <property type="match status" value="1"/>
</dbReference>